<organism evidence="2 3">
    <name type="scientific">Rhinolophus ferrumequinum</name>
    <name type="common">Greater horseshoe bat</name>
    <dbReference type="NCBI Taxonomy" id="59479"/>
    <lineage>
        <taxon>Eukaryota</taxon>
        <taxon>Metazoa</taxon>
        <taxon>Chordata</taxon>
        <taxon>Craniata</taxon>
        <taxon>Vertebrata</taxon>
        <taxon>Euteleostomi</taxon>
        <taxon>Mammalia</taxon>
        <taxon>Eutheria</taxon>
        <taxon>Laurasiatheria</taxon>
        <taxon>Chiroptera</taxon>
        <taxon>Yinpterochiroptera</taxon>
        <taxon>Rhinolophoidea</taxon>
        <taxon>Rhinolophidae</taxon>
        <taxon>Rhinolophinae</taxon>
        <taxon>Rhinolophus</taxon>
    </lineage>
</organism>
<dbReference type="Proteomes" id="UP000585614">
    <property type="component" value="Unassembled WGS sequence"/>
</dbReference>
<gene>
    <name evidence="2" type="ORF">mRhiFer1_008956</name>
</gene>
<comment type="caution">
    <text evidence="2">The sequence shown here is derived from an EMBL/GenBank/DDBJ whole genome shotgun (WGS) entry which is preliminary data.</text>
</comment>
<dbReference type="AlphaFoldDB" id="A0A7J7TDY1"/>
<evidence type="ECO:0000313" key="3">
    <source>
        <dbReference type="Proteomes" id="UP000585614"/>
    </source>
</evidence>
<reference evidence="2 3" key="1">
    <citation type="journal article" date="2020" name="Nature">
        <title>Six reference-quality genomes reveal evolution of bat adaptations.</title>
        <authorList>
            <person name="Jebb D."/>
            <person name="Huang Z."/>
            <person name="Pippel M."/>
            <person name="Hughes G.M."/>
            <person name="Lavrichenko K."/>
            <person name="Devanna P."/>
            <person name="Winkler S."/>
            <person name="Jermiin L.S."/>
            <person name="Skirmuntt E.C."/>
            <person name="Katzourakis A."/>
            <person name="Burkitt-Gray L."/>
            <person name="Ray D.A."/>
            <person name="Sullivan K.A.M."/>
            <person name="Roscito J.G."/>
            <person name="Kirilenko B.M."/>
            <person name="Davalos L.M."/>
            <person name="Corthals A.P."/>
            <person name="Power M.L."/>
            <person name="Jones G."/>
            <person name="Ransome R.D."/>
            <person name="Dechmann D.K.N."/>
            <person name="Locatelli A.G."/>
            <person name="Puechmaille S.J."/>
            <person name="Fedrigo O."/>
            <person name="Jarvis E.D."/>
            <person name="Hiller M."/>
            <person name="Vernes S.C."/>
            <person name="Myers E.W."/>
            <person name="Teeling E.C."/>
        </authorList>
    </citation>
    <scope>NUCLEOTIDE SEQUENCE [LARGE SCALE GENOMIC DNA]</scope>
    <source>
        <strain evidence="2">MRhiFer1</strain>
        <tissue evidence="2">Lung</tissue>
    </source>
</reference>
<protein>
    <submittedName>
        <fullName evidence="2">Uncharacterized protein</fullName>
    </submittedName>
</protein>
<sequence>MRDTHALHTARTRRPGAGVQGQKEENSQAPSPHAPLPLPVVRVETEIWGSPSFARLCPGRHRTPGDFRWLGEGVFVRVVLLTQAGRWAGRGQKKNLSPPEAEDQASRHTMQKCKPTGDTLTHSHAILPSSSSEDETPVGHPKCIACFCSV</sequence>
<name>A0A7J7TDY1_RHIFE</name>
<feature type="region of interest" description="Disordered" evidence="1">
    <location>
        <begin position="89"/>
        <end position="138"/>
    </location>
</feature>
<proteinExistence type="predicted"/>
<evidence type="ECO:0000256" key="1">
    <source>
        <dbReference type="SAM" id="MobiDB-lite"/>
    </source>
</evidence>
<dbReference type="EMBL" id="JACAGC010000020">
    <property type="protein sequence ID" value="KAF6298921.1"/>
    <property type="molecule type" value="Genomic_DNA"/>
</dbReference>
<evidence type="ECO:0000313" key="2">
    <source>
        <dbReference type="EMBL" id="KAF6298921.1"/>
    </source>
</evidence>
<accession>A0A7J7TDY1</accession>
<feature type="region of interest" description="Disordered" evidence="1">
    <location>
        <begin position="1"/>
        <end position="36"/>
    </location>
</feature>